<dbReference type="PANTHER" id="PTHR37326">
    <property type="entry name" value="BLL3975 PROTEIN"/>
    <property type="match status" value="1"/>
</dbReference>
<dbReference type="EMBL" id="JAAQPH010000005">
    <property type="protein sequence ID" value="NIA68657.1"/>
    <property type="molecule type" value="Genomic_DNA"/>
</dbReference>
<evidence type="ECO:0000256" key="2">
    <source>
        <dbReference type="ARBA" id="ARBA00022723"/>
    </source>
</evidence>
<dbReference type="InterPro" id="IPR053138">
    <property type="entry name" value="N-alpha-Ac-DABA_deacetylase"/>
</dbReference>
<keyword evidence="7" id="KW-1185">Reference proteome</keyword>
<reference evidence="6" key="1">
    <citation type="submission" date="2020-03" db="EMBL/GenBank/DDBJ databases">
        <title>Genome of Pelagibius litoralis DSM 21314T.</title>
        <authorList>
            <person name="Wang G."/>
        </authorList>
    </citation>
    <scope>NUCLEOTIDE SEQUENCE</scope>
    <source>
        <strain evidence="6">DSM 21314</strain>
    </source>
</reference>
<keyword evidence="2" id="KW-0479">Metal-binding</keyword>
<protein>
    <submittedName>
        <fullName evidence="6">Succinylglutamate desuccinylase/aspartoacylase family protein</fullName>
    </submittedName>
</protein>
<dbReference type="PANTHER" id="PTHR37326:SF1">
    <property type="entry name" value="BLL3975 PROTEIN"/>
    <property type="match status" value="1"/>
</dbReference>
<feature type="domain" description="Succinylglutamate desuccinylase/Aspartoacylase catalytic" evidence="5">
    <location>
        <begin position="33"/>
        <end position="222"/>
    </location>
</feature>
<keyword evidence="3" id="KW-0378">Hydrolase</keyword>
<dbReference type="AlphaFoldDB" id="A0A967EVL3"/>
<dbReference type="GO" id="GO:0016788">
    <property type="term" value="F:hydrolase activity, acting on ester bonds"/>
    <property type="evidence" value="ECO:0007669"/>
    <property type="project" value="InterPro"/>
</dbReference>
<keyword evidence="4" id="KW-0862">Zinc</keyword>
<evidence type="ECO:0000256" key="1">
    <source>
        <dbReference type="ARBA" id="ARBA00001947"/>
    </source>
</evidence>
<accession>A0A967EVL3</accession>
<evidence type="ECO:0000313" key="6">
    <source>
        <dbReference type="EMBL" id="NIA68657.1"/>
    </source>
</evidence>
<dbReference type="SUPFAM" id="SSF53187">
    <property type="entry name" value="Zn-dependent exopeptidases"/>
    <property type="match status" value="1"/>
</dbReference>
<dbReference type="RefSeq" id="WP_167223466.1">
    <property type="nucleotide sequence ID" value="NZ_JAAQPH010000005.1"/>
</dbReference>
<evidence type="ECO:0000256" key="3">
    <source>
        <dbReference type="ARBA" id="ARBA00022801"/>
    </source>
</evidence>
<comment type="cofactor">
    <cofactor evidence="1">
        <name>Zn(2+)</name>
        <dbReference type="ChEBI" id="CHEBI:29105"/>
    </cofactor>
</comment>
<name>A0A967EVL3_9PROT</name>
<dbReference type="Proteomes" id="UP000761264">
    <property type="component" value="Unassembled WGS sequence"/>
</dbReference>
<evidence type="ECO:0000259" key="5">
    <source>
        <dbReference type="Pfam" id="PF24827"/>
    </source>
</evidence>
<dbReference type="Gene3D" id="3.40.630.10">
    <property type="entry name" value="Zn peptidases"/>
    <property type="match status" value="1"/>
</dbReference>
<dbReference type="GO" id="GO:0046872">
    <property type="term" value="F:metal ion binding"/>
    <property type="evidence" value="ECO:0007669"/>
    <property type="project" value="UniProtKB-KW"/>
</dbReference>
<dbReference type="CDD" id="cd06250">
    <property type="entry name" value="M14_PaAOTO_like"/>
    <property type="match status" value="1"/>
</dbReference>
<proteinExistence type="predicted"/>
<sequence length="379" mass="40282">MPRRTETLPLLTATPGTSRTLTVHRFGEAGARPKAYLQASLHADETPGLLVQHHLHRLLAAAEERGEIQGEVILVPYANPIGLAQFNNSVHLGRCEVGGGGNFNRNWPDLFTPIADGLADKLGGDAAANVTAIRKALSDHLAGQEAGSEMHSLRLALASLAADADLVWDLHCDDESLMHLFLIPAHWPQAADFAADLGCHAVLLADDSGGNSFDETFSTPWTRLAARYPQHPIPAACLSATVELRGTSDVNDELAAGDAQALFHSLQRFGVIAGETPPPPAPLCDATNLDATDSVRAPCGGVLAYAVQLGDRVEAGDTLAWIVDPAAEPDKARHPVVSQASGIVLSRRLHRYVRPGMAIAKVVGNTALPHRQDGYLLED</sequence>
<dbReference type="Pfam" id="PF24827">
    <property type="entry name" value="AstE_AspA_cat"/>
    <property type="match status" value="1"/>
</dbReference>
<comment type="caution">
    <text evidence="6">The sequence shown here is derived from an EMBL/GenBank/DDBJ whole genome shotgun (WGS) entry which is preliminary data.</text>
</comment>
<evidence type="ECO:0000256" key="4">
    <source>
        <dbReference type="ARBA" id="ARBA00022833"/>
    </source>
</evidence>
<evidence type="ECO:0000313" key="7">
    <source>
        <dbReference type="Proteomes" id="UP000761264"/>
    </source>
</evidence>
<dbReference type="Gene3D" id="2.40.50.100">
    <property type="match status" value="1"/>
</dbReference>
<dbReference type="InterPro" id="IPR055438">
    <property type="entry name" value="AstE_AspA_cat"/>
</dbReference>
<gene>
    <name evidence="6" type="ORF">HBA54_08640</name>
</gene>
<organism evidence="6 7">
    <name type="scientific">Pelagibius litoralis</name>
    <dbReference type="NCBI Taxonomy" id="374515"/>
    <lineage>
        <taxon>Bacteria</taxon>
        <taxon>Pseudomonadati</taxon>
        <taxon>Pseudomonadota</taxon>
        <taxon>Alphaproteobacteria</taxon>
        <taxon>Rhodospirillales</taxon>
        <taxon>Rhodovibrionaceae</taxon>
        <taxon>Pelagibius</taxon>
    </lineage>
</organism>